<dbReference type="EMBL" id="CVMT01000002">
    <property type="protein sequence ID" value="CRG85807.1"/>
    <property type="molecule type" value="Genomic_DNA"/>
</dbReference>
<dbReference type="PANTHER" id="PTHR43544">
    <property type="entry name" value="SHORT-CHAIN DEHYDROGENASE/REDUCTASE"/>
    <property type="match status" value="1"/>
</dbReference>
<dbReference type="AlphaFoldDB" id="A0A0U1LSQ1"/>
<dbReference type="Pfam" id="PF00106">
    <property type="entry name" value="adh_short"/>
    <property type="match status" value="1"/>
</dbReference>
<dbReference type="PANTHER" id="PTHR43544:SF32">
    <property type="entry name" value="CHAIN DEHYDROGENASE, PUTATIVE (AFU_ORTHOLOGUE AFUA_5G01530)-RELATED"/>
    <property type="match status" value="1"/>
</dbReference>
<dbReference type="SUPFAM" id="SSF51735">
    <property type="entry name" value="NAD(P)-binding Rossmann-fold domains"/>
    <property type="match status" value="1"/>
</dbReference>
<dbReference type="InterPro" id="IPR036291">
    <property type="entry name" value="NAD(P)-bd_dom_sf"/>
</dbReference>
<protein>
    <submittedName>
        <fullName evidence="2">Uncharacterized protein</fullName>
    </submittedName>
</protein>
<accession>A0A0U1LSQ1</accession>
<dbReference type="STRING" id="28573.A0A0U1LSQ1"/>
<comment type="similarity">
    <text evidence="1">Belongs to the short-chain dehydrogenases/reductases (SDR) family.</text>
</comment>
<dbReference type="Gene3D" id="3.40.50.720">
    <property type="entry name" value="NAD(P)-binding Rossmann-like Domain"/>
    <property type="match status" value="1"/>
</dbReference>
<gene>
    <name evidence="2" type="ORF">PISL3812_02818</name>
</gene>
<reference evidence="2 3" key="1">
    <citation type="submission" date="2015-04" db="EMBL/GenBank/DDBJ databases">
        <authorList>
            <person name="Syromyatnikov M.Y."/>
            <person name="Popov V.N."/>
        </authorList>
    </citation>
    <scope>NUCLEOTIDE SEQUENCE [LARGE SCALE GENOMIC DNA]</scope>
    <source>
        <strain evidence="2">WF-38-12</strain>
    </source>
</reference>
<dbReference type="GO" id="GO:0005737">
    <property type="term" value="C:cytoplasm"/>
    <property type="evidence" value="ECO:0007669"/>
    <property type="project" value="TreeGrafter"/>
</dbReference>
<dbReference type="InterPro" id="IPR002347">
    <property type="entry name" value="SDR_fam"/>
</dbReference>
<evidence type="ECO:0000313" key="2">
    <source>
        <dbReference type="EMBL" id="CRG85807.1"/>
    </source>
</evidence>
<organism evidence="2 3">
    <name type="scientific">Talaromyces islandicus</name>
    <name type="common">Penicillium islandicum</name>
    <dbReference type="NCBI Taxonomy" id="28573"/>
    <lineage>
        <taxon>Eukaryota</taxon>
        <taxon>Fungi</taxon>
        <taxon>Dikarya</taxon>
        <taxon>Ascomycota</taxon>
        <taxon>Pezizomycotina</taxon>
        <taxon>Eurotiomycetes</taxon>
        <taxon>Eurotiomycetidae</taxon>
        <taxon>Eurotiales</taxon>
        <taxon>Trichocomaceae</taxon>
        <taxon>Talaromyces</taxon>
        <taxon>Talaromyces sect. Islandici</taxon>
    </lineage>
</organism>
<evidence type="ECO:0000256" key="1">
    <source>
        <dbReference type="ARBA" id="ARBA00006484"/>
    </source>
</evidence>
<dbReference type="GO" id="GO:0019748">
    <property type="term" value="P:secondary metabolic process"/>
    <property type="evidence" value="ECO:0007669"/>
    <property type="project" value="TreeGrafter"/>
</dbReference>
<name>A0A0U1LSQ1_TALIS</name>
<dbReference type="OrthoDB" id="1933717at2759"/>
<keyword evidence="3" id="KW-1185">Reference proteome</keyword>
<sequence length="251" mass="26048">MAAKQIITLITGANQGVGFEAAKNLVLSSASHHIIIGSRDASRGTQAVANLQSLPDIKGTLDTIQIDVTDDKSVDAAAEYVAAKYGRLDVLVNNAGVVNQIPELRESMRVILATNLVGVASVTEAFLSLLQKSDEPRLVLVSSSLGSITHASDKTSPYYRAAGTAYRCSKAGVNMMVAQYGHAVNAQGTSFKVFGADPGLNATNLTGDADSLRARGAVEPHVGGGVIASVVKGERDADVGKLCSLTGVVPW</sequence>
<dbReference type="InterPro" id="IPR051468">
    <property type="entry name" value="Fungal_SecMetab_SDRs"/>
</dbReference>
<dbReference type="OMA" id="VTQAFKP"/>
<dbReference type="GO" id="GO:0016491">
    <property type="term" value="F:oxidoreductase activity"/>
    <property type="evidence" value="ECO:0007669"/>
    <property type="project" value="TreeGrafter"/>
</dbReference>
<dbReference type="Proteomes" id="UP000054383">
    <property type="component" value="Unassembled WGS sequence"/>
</dbReference>
<dbReference type="PRINTS" id="PR00081">
    <property type="entry name" value="GDHRDH"/>
</dbReference>
<evidence type="ECO:0000313" key="3">
    <source>
        <dbReference type="Proteomes" id="UP000054383"/>
    </source>
</evidence>
<proteinExistence type="inferred from homology"/>